<evidence type="ECO:0000256" key="7">
    <source>
        <dbReference type="ARBA" id="ARBA00022779"/>
    </source>
</evidence>
<dbReference type="PANTHER" id="PTHR30034:SF6">
    <property type="entry name" value="YOP PROTEINS TRANSLOCATION PROTEIN Q"/>
    <property type="match status" value="1"/>
</dbReference>
<dbReference type="PANTHER" id="PTHR30034">
    <property type="entry name" value="FLAGELLAR MOTOR SWITCH PROTEIN FLIM"/>
    <property type="match status" value="1"/>
</dbReference>
<gene>
    <name evidence="12" type="ORF">A2290_01725</name>
</gene>
<evidence type="ECO:0000256" key="10">
    <source>
        <dbReference type="SAM" id="MobiDB-lite"/>
    </source>
</evidence>
<organism evidence="12 13">
    <name type="scientific">candidate division WOR-1 bacterium RIFOXYB2_FULL_36_35</name>
    <dbReference type="NCBI Taxonomy" id="1802578"/>
    <lineage>
        <taxon>Bacteria</taxon>
        <taxon>Bacillati</taxon>
        <taxon>Saganbacteria</taxon>
    </lineage>
</organism>
<evidence type="ECO:0000256" key="3">
    <source>
        <dbReference type="ARBA" id="ARBA00011049"/>
    </source>
</evidence>
<dbReference type="InterPro" id="IPR001543">
    <property type="entry name" value="FliN-like_C"/>
</dbReference>
<dbReference type="GO" id="GO:0009425">
    <property type="term" value="C:bacterial-type flagellum basal body"/>
    <property type="evidence" value="ECO:0007669"/>
    <property type="project" value="UniProtKB-SubCell"/>
</dbReference>
<comment type="caution">
    <text evidence="12">The sequence shown here is derived from an EMBL/GenBank/DDBJ whole genome shotgun (WGS) entry which is preliminary data.</text>
</comment>
<feature type="compositionally biased region" description="Acidic residues" evidence="10">
    <location>
        <begin position="454"/>
        <end position="477"/>
    </location>
</feature>
<keyword evidence="7" id="KW-0283">Flagellar rotation</keyword>
<comment type="subcellular location">
    <subcellularLocation>
        <location evidence="1">Bacterial flagellum basal body</location>
    </subcellularLocation>
    <subcellularLocation>
        <location evidence="2">Cell membrane</location>
        <topology evidence="2">Peripheral membrane protein</topology>
    </subcellularLocation>
</comment>
<keyword evidence="5" id="KW-1003">Cell membrane</keyword>
<dbReference type="SUPFAM" id="SSF101801">
    <property type="entry name" value="Surface presentation of antigens (SPOA)"/>
    <property type="match status" value="1"/>
</dbReference>
<evidence type="ECO:0000259" key="11">
    <source>
        <dbReference type="Pfam" id="PF01052"/>
    </source>
</evidence>
<name>A0A1F4S291_UNCSA</name>
<dbReference type="AlphaFoldDB" id="A0A1F4S291"/>
<keyword evidence="8" id="KW-0472">Membrane</keyword>
<feature type="domain" description="Flagellar motor switch protein FliN-like C-terminal" evidence="11">
    <location>
        <begin position="249"/>
        <end position="315"/>
    </location>
</feature>
<keyword evidence="9" id="KW-0975">Bacterial flagellum</keyword>
<feature type="compositionally biased region" description="Acidic residues" evidence="10">
    <location>
        <begin position="379"/>
        <end position="399"/>
    </location>
</feature>
<evidence type="ECO:0000256" key="9">
    <source>
        <dbReference type="ARBA" id="ARBA00023143"/>
    </source>
</evidence>
<feature type="region of interest" description="Disordered" evidence="10">
    <location>
        <begin position="443"/>
        <end position="485"/>
    </location>
</feature>
<dbReference type="InterPro" id="IPR028976">
    <property type="entry name" value="CheC-like_sf"/>
</dbReference>
<evidence type="ECO:0000313" key="13">
    <source>
        <dbReference type="Proteomes" id="UP000177905"/>
    </source>
</evidence>
<dbReference type="Pfam" id="PF01052">
    <property type="entry name" value="FliMN_C"/>
    <property type="match status" value="1"/>
</dbReference>
<proteinExistence type="inferred from homology"/>
<evidence type="ECO:0000313" key="12">
    <source>
        <dbReference type="EMBL" id="OGC14552.1"/>
    </source>
</evidence>
<sequence length="485" mass="54922">MAEKNKADISPQKRSLKLTPMIGDWTTYKPPQTTVKKIKLGLYGFDRLSEEELKQAHLLHYNFALTFSKALKEKMRTGTEIYSVEAHQNVYSNFIKSSNMLIFQGKIITENYNDEIFISFDLQTIDSLINFALGSQDTSRLSRGLTKAEEIVLDAFLNEYMPSYYTIFKDVLQNPQFLKIGAPNLTPDQSISLQSTFVYFPIDLSINGNIGRITFGYSGAFIKNILKDLNQNKKSSPLPIHKIPPSIFNSVKLPVHATIGNSSLSMSEIYSLEPGDVVSFEQKIEDAIQIVLADGRVILGQPGKKDGKIIVRVVGFEKEKSVKVEPPIYQQEAPILEEPVLKDDEPIKTPVLKTTEEPPLKTAKVKEAPHPIVTKEIVPEEDIDEEELDKDDLFDEDFDKDIIEEEPKESIIESKNQVNFEDDLGLEDDDLFDLEPNKKLTAIKKPNETKNNDLELDEDFDEDDLDLDLDLDEEEKEDGSPLSRG</sequence>
<protein>
    <recommendedName>
        <fullName evidence="4">Flagellar motor switch protein FliM</fullName>
    </recommendedName>
</protein>
<dbReference type="Proteomes" id="UP000177905">
    <property type="component" value="Unassembled WGS sequence"/>
</dbReference>
<evidence type="ECO:0000256" key="6">
    <source>
        <dbReference type="ARBA" id="ARBA00022500"/>
    </source>
</evidence>
<dbReference type="GO" id="GO:0071978">
    <property type="term" value="P:bacterial-type flagellum-dependent swarming motility"/>
    <property type="evidence" value="ECO:0007669"/>
    <property type="project" value="TreeGrafter"/>
</dbReference>
<reference evidence="12 13" key="1">
    <citation type="journal article" date="2016" name="Nat. Commun.">
        <title>Thousands of microbial genomes shed light on interconnected biogeochemical processes in an aquifer system.</title>
        <authorList>
            <person name="Anantharaman K."/>
            <person name="Brown C.T."/>
            <person name="Hug L.A."/>
            <person name="Sharon I."/>
            <person name="Castelle C.J."/>
            <person name="Probst A.J."/>
            <person name="Thomas B.C."/>
            <person name="Singh A."/>
            <person name="Wilkins M.J."/>
            <person name="Karaoz U."/>
            <person name="Brodie E.L."/>
            <person name="Williams K.H."/>
            <person name="Hubbard S.S."/>
            <person name="Banfield J.F."/>
        </authorList>
    </citation>
    <scope>NUCLEOTIDE SEQUENCE [LARGE SCALE GENOMIC DNA]</scope>
</reference>
<dbReference type="Gene3D" id="2.30.330.10">
    <property type="entry name" value="SpoA-like"/>
    <property type="match status" value="1"/>
</dbReference>
<dbReference type="GO" id="GO:0005886">
    <property type="term" value="C:plasma membrane"/>
    <property type="evidence" value="ECO:0007669"/>
    <property type="project" value="UniProtKB-SubCell"/>
</dbReference>
<evidence type="ECO:0000256" key="1">
    <source>
        <dbReference type="ARBA" id="ARBA00004117"/>
    </source>
</evidence>
<accession>A0A1F4S291</accession>
<evidence type="ECO:0000256" key="2">
    <source>
        <dbReference type="ARBA" id="ARBA00004202"/>
    </source>
</evidence>
<dbReference type="InterPro" id="IPR036429">
    <property type="entry name" value="SpoA-like_sf"/>
</dbReference>
<dbReference type="Gene3D" id="3.40.1550.10">
    <property type="entry name" value="CheC-like"/>
    <property type="match status" value="1"/>
</dbReference>
<evidence type="ECO:0000256" key="5">
    <source>
        <dbReference type="ARBA" id="ARBA00022475"/>
    </source>
</evidence>
<comment type="similarity">
    <text evidence="3">Belongs to the FliM family.</text>
</comment>
<feature type="region of interest" description="Disordered" evidence="10">
    <location>
        <begin position="378"/>
        <end position="399"/>
    </location>
</feature>
<evidence type="ECO:0000256" key="4">
    <source>
        <dbReference type="ARBA" id="ARBA00021898"/>
    </source>
</evidence>
<dbReference type="GO" id="GO:0050918">
    <property type="term" value="P:positive chemotaxis"/>
    <property type="evidence" value="ECO:0007669"/>
    <property type="project" value="TreeGrafter"/>
</dbReference>
<dbReference type="EMBL" id="MEUA01000034">
    <property type="protein sequence ID" value="OGC14552.1"/>
    <property type="molecule type" value="Genomic_DNA"/>
</dbReference>
<keyword evidence="6" id="KW-0145">Chemotaxis</keyword>
<evidence type="ECO:0000256" key="8">
    <source>
        <dbReference type="ARBA" id="ARBA00023136"/>
    </source>
</evidence>